<accession>A0A395IM81</accession>
<comment type="caution">
    <text evidence="2">The sequence shown here is derived from an EMBL/GenBank/DDBJ whole genome shotgun (WGS) entry which is preliminary data.</text>
</comment>
<name>A0A395IM81_9HELO</name>
<evidence type="ECO:0000313" key="2">
    <source>
        <dbReference type="EMBL" id="RAL61407.1"/>
    </source>
</evidence>
<dbReference type="EMBL" id="QKRW01000031">
    <property type="protein sequence ID" value="RAL61407.1"/>
    <property type="molecule type" value="Genomic_DNA"/>
</dbReference>
<evidence type="ECO:0000256" key="1">
    <source>
        <dbReference type="SAM" id="SignalP"/>
    </source>
</evidence>
<evidence type="ECO:0000313" key="3">
    <source>
        <dbReference type="Proteomes" id="UP000249056"/>
    </source>
</evidence>
<feature type="signal peptide" evidence="1">
    <location>
        <begin position="1"/>
        <end position="18"/>
    </location>
</feature>
<feature type="chain" id="PRO_5017254782" evidence="1">
    <location>
        <begin position="19"/>
        <end position="108"/>
    </location>
</feature>
<gene>
    <name evidence="2" type="ORF">DID88_009337</name>
</gene>
<sequence>MYSAAVLATFSFLLGAGAQQVGTLTPKPSALTIQKCASGGTCTDEKTAIVPMQLEMASLDFRLYQLYTGNTWDALSAQIQKHVPPTVPLMVLIMQEHTVSPQAAILEA</sequence>
<reference evidence="2 3" key="1">
    <citation type="submission" date="2018-06" db="EMBL/GenBank/DDBJ databases">
        <title>Genome Sequence of the Brown Rot Fungal Pathogen Monilinia fructigena.</title>
        <authorList>
            <person name="Landi L."/>
            <person name="De Miccolis Angelini R.M."/>
            <person name="Pollastro S."/>
            <person name="Abate D."/>
            <person name="Faretra F."/>
            <person name="Romanazzi G."/>
        </authorList>
    </citation>
    <scope>NUCLEOTIDE SEQUENCE [LARGE SCALE GENOMIC DNA]</scope>
    <source>
        <strain evidence="2 3">Mfrg269</strain>
    </source>
</reference>
<dbReference type="Proteomes" id="UP000249056">
    <property type="component" value="Unassembled WGS sequence"/>
</dbReference>
<proteinExistence type="predicted"/>
<keyword evidence="1" id="KW-0732">Signal</keyword>
<protein>
    <submittedName>
        <fullName evidence="2">Uncharacterized protein</fullName>
    </submittedName>
</protein>
<organism evidence="2 3">
    <name type="scientific">Monilinia fructigena</name>
    <dbReference type="NCBI Taxonomy" id="38457"/>
    <lineage>
        <taxon>Eukaryota</taxon>
        <taxon>Fungi</taxon>
        <taxon>Dikarya</taxon>
        <taxon>Ascomycota</taxon>
        <taxon>Pezizomycotina</taxon>
        <taxon>Leotiomycetes</taxon>
        <taxon>Helotiales</taxon>
        <taxon>Sclerotiniaceae</taxon>
        <taxon>Monilinia</taxon>
    </lineage>
</organism>
<dbReference type="AlphaFoldDB" id="A0A395IM81"/>
<keyword evidence="3" id="KW-1185">Reference proteome</keyword>